<dbReference type="RefSeq" id="WP_245836848.1">
    <property type="nucleotide sequence ID" value="NZ_FZPA01000012.1"/>
</dbReference>
<evidence type="ECO:0000313" key="3">
    <source>
        <dbReference type="EMBL" id="SNT11955.1"/>
    </source>
</evidence>
<keyword evidence="2" id="KW-0732">Signal</keyword>
<feature type="region of interest" description="Disordered" evidence="1">
    <location>
        <begin position="201"/>
        <end position="249"/>
    </location>
</feature>
<feature type="chain" id="PRO_5012669879" description="LPXTG-motif cell wall anchor domain-containing protein" evidence="2">
    <location>
        <begin position="18"/>
        <end position="423"/>
    </location>
</feature>
<sequence length="423" mass="42853">MPLLALVLAGAPLAARAQQDETPAPTPAPAPSTGRTIDFRLPQQNDGRASGVQGPADNGLPPLAPGEQRGIPTPAPTPAPPPVAPRIVPTQPTPSPTPAPTPAPERRTTPTPAPVRGAAQAPTAATPETSPAAPKPVQTPTDVDAPANDAQTAPPPVDVAPAAGAPDRGGTPLWAWALALLAAAGAGFWYWRRRPALAGDAPDEPVGAPPRAPVRAAAPRAVTPPPPPARAPQPAAAAPRSASPLVTRPAAERRAQIAMALGVRAIRVTAEHVAVGFTIELRNDGPLAATGLMVRIALGQGSAMQEAVIARFFDGAGGSVLRDGMDIAPGATETLNSEASLPRGSIEPLMIGGKPALVPVLVLDVTYHWDGDADAFGQTAGAYVLGRAPAAGAGDRLAPLPLDRPVYSLDRPAARATAARRTQ</sequence>
<evidence type="ECO:0000313" key="4">
    <source>
        <dbReference type="Proteomes" id="UP000198339"/>
    </source>
</evidence>
<feature type="compositionally biased region" description="Pro residues" evidence="1">
    <location>
        <begin position="73"/>
        <end position="84"/>
    </location>
</feature>
<evidence type="ECO:0000256" key="1">
    <source>
        <dbReference type="SAM" id="MobiDB-lite"/>
    </source>
</evidence>
<organism evidence="3 4">
    <name type="scientific">Sphingopyxis indica</name>
    <dbReference type="NCBI Taxonomy" id="436663"/>
    <lineage>
        <taxon>Bacteria</taxon>
        <taxon>Pseudomonadati</taxon>
        <taxon>Pseudomonadota</taxon>
        <taxon>Alphaproteobacteria</taxon>
        <taxon>Sphingomonadales</taxon>
        <taxon>Sphingomonadaceae</taxon>
        <taxon>Sphingopyxis</taxon>
    </lineage>
</organism>
<accession>A0A239K1N9</accession>
<protein>
    <recommendedName>
        <fullName evidence="5">LPXTG-motif cell wall anchor domain-containing protein</fullName>
    </recommendedName>
</protein>
<feature type="compositionally biased region" description="Pro residues" evidence="1">
    <location>
        <begin position="222"/>
        <end position="231"/>
    </location>
</feature>
<feature type="region of interest" description="Disordered" evidence="1">
    <location>
        <begin position="14"/>
        <end position="165"/>
    </location>
</feature>
<proteinExistence type="predicted"/>
<keyword evidence="4" id="KW-1185">Reference proteome</keyword>
<feature type="compositionally biased region" description="Low complexity" evidence="1">
    <location>
        <begin position="232"/>
        <end position="244"/>
    </location>
</feature>
<dbReference type="EMBL" id="FZPA01000012">
    <property type="protein sequence ID" value="SNT11955.1"/>
    <property type="molecule type" value="Genomic_DNA"/>
</dbReference>
<feature type="compositionally biased region" description="Pro residues" evidence="1">
    <location>
        <begin position="91"/>
        <end position="103"/>
    </location>
</feature>
<dbReference type="AlphaFoldDB" id="A0A239K1N9"/>
<reference evidence="3 4" key="1">
    <citation type="submission" date="2017-06" db="EMBL/GenBank/DDBJ databases">
        <authorList>
            <person name="Kim H.J."/>
            <person name="Triplett B.A."/>
        </authorList>
    </citation>
    <scope>NUCLEOTIDE SEQUENCE [LARGE SCALE GENOMIC DNA]</scope>
    <source>
        <strain evidence="3 4">DS15</strain>
    </source>
</reference>
<feature type="compositionally biased region" description="Low complexity" evidence="1">
    <location>
        <begin position="114"/>
        <end position="136"/>
    </location>
</feature>
<name>A0A239K1N9_9SPHN</name>
<evidence type="ECO:0000256" key="2">
    <source>
        <dbReference type="SAM" id="SignalP"/>
    </source>
</evidence>
<dbReference type="Proteomes" id="UP000198339">
    <property type="component" value="Unassembled WGS sequence"/>
</dbReference>
<feature type="signal peptide" evidence="2">
    <location>
        <begin position="1"/>
        <end position="17"/>
    </location>
</feature>
<gene>
    <name evidence="3" type="ORF">SAMN06295955_11243</name>
</gene>
<evidence type="ECO:0008006" key="5">
    <source>
        <dbReference type="Google" id="ProtNLM"/>
    </source>
</evidence>